<reference evidence="7 8" key="2">
    <citation type="submission" date="2013-04" db="EMBL/GenBank/DDBJ databases">
        <title>The Genome Sequence of Bilophila wadsworthia 3_1_6.</title>
        <authorList>
            <consortium name="The Broad Institute Genomics Platform"/>
            <person name="Earl A."/>
            <person name="Ward D."/>
            <person name="Feldgarden M."/>
            <person name="Gevers D."/>
            <person name="Sibley C."/>
            <person name="Strauss J."/>
            <person name="Allen-Vercoe E."/>
            <person name="Walker B."/>
            <person name="Young S."/>
            <person name="Zeng Q."/>
            <person name="Gargeya S."/>
            <person name="Fitzgerald M."/>
            <person name="Haas B."/>
            <person name="Abouelleil A."/>
            <person name="Allen A.W."/>
            <person name="Alvarado L."/>
            <person name="Arachchi H.M."/>
            <person name="Berlin A.M."/>
            <person name="Chapman S.B."/>
            <person name="Gainer-Dewar J."/>
            <person name="Goldberg J."/>
            <person name="Griggs A."/>
            <person name="Gujja S."/>
            <person name="Hansen M."/>
            <person name="Howarth C."/>
            <person name="Imamovic A."/>
            <person name="Ireland A."/>
            <person name="Larimer J."/>
            <person name="McCowan C."/>
            <person name="Murphy C."/>
            <person name="Pearson M."/>
            <person name="Poon T.W."/>
            <person name="Priest M."/>
            <person name="Roberts A."/>
            <person name="Saif S."/>
            <person name="Shea T."/>
            <person name="Sisk P."/>
            <person name="Sykes S."/>
            <person name="Wortman J."/>
            <person name="Nusbaum C."/>
            <person name="Birren B."/>
        </authorList>
    </citation>
    <scope>NUCLEOTIDE SEQUENCE [LARGE SCALE GENOMIC DNA]</scope>
    <source>
        <strain evidence="7 8">3_1_6</strain>
    </source>
</reference>
<dbReference type="InterPro" id="IPR025943">
    <property type="entry name" value="Sigma_54_int_dom_ATP-bd_2"/>
</dbReference>
<dbReference type="Proteomes" id="UP000006034">
    <property type="component" value="Unassembled WGS sequence"/>
</dbReference>
<keyword evidence="5" id="KW-0804">Transcription</keyword>
<dbReference type="GeneID" id="78086722"/>
<evidence type="ECO:0000313" key="7">
    <source>
        <dbReference type="EMBL" id="EFV45733.1"/>
    </source>
</evidence>
<reference evidence="7 8" key="1">
    <citation type="submission" date="2010-10" db="EMBL/GenBank/DDBJ databases">
        <authorList>
            <consortium name="The Broad Institute Genome Sequencing Platform"/>
            <person name="Ward D."/>
            <person name="Earl A."/>
            <person name="Feldgarden M."/>
            <person name="Young S.K."/>
            <person name="Gargeya S."/>
            <person name="Zeng Q."/>
            <person name="Alvarado L."/>
            <person name="Berlin A."/>
            <person name="Bochicchio J."/>
            <person name="Chapman S.B."/>
            <person name="Chen Z."/>
            <person name="Freedman E."/>
            <person name="Gellesch M."/>
            <person name="Goldberg J."/>
            <person name="Griggs A."/>
            <person name="Gujja S."/>
            <person name="Heilman E."/>
            <person name="Heiman D."/>
            <person name="Howarth C."/>
            <person name="Mehta T."/>
            <person name="Neiman D."/>
            <person name="Pearson M."/>
            <person name="Roberts A."/>
            <person name="Saif S."/>
            <person name="Shea T."/>
            <person name="Shenoy N."/>
            <person name="Sisk P."/>
            <person name="Stolte C."/>
            <person name="Sykes S."/>
            <person name="White J."/>
            <person name="Yandava C."/>
            <person name="Allen-Vercoe E."/>
            <person name="Sibley C."/>
            <person name="Ambrose C.E."/>
            <person name="Strauss J."/>
            <person name="Daigneault M."/>
            <person name="Haas B."/>
            <person name="Nusbaum C."/>
            <person name="Birren B."/>
        </authorList>
    </citation>
    <scope>NUCLEOTIDE SEQUENCE [LARGE SCALE GENOMIC DNA]</scope>
    <source>
        <strain evidence="7 8">3_1_6</strain>
    </source>
</reference>
<dbReference type="InterPro" id="IPR011990">
    <property type="entry name" value="TPR-like_helical_dom_sf"/>
</dbReference>
<evidence type="ECO:0000256" key="5">
    <source>
        <dbReference type="ARBA" id="ARBA00023163"/>
    </source>
</evidence>
<dbReference type="CDD" id="cd00009">
    <property type="entry name" value="AAA"/>
    <property type="match status" value="1"/>
</dbReference>
<dbReference type="STRING" id="563192.HMPREF0179_00507"/>
<dbReference type="PROSITE" id="PS00688">
    <property type="entry name" value="SIGMA54_INTERACT_3"/>
    <property type="match status" value="1"/>
</dbReference>
<dbReference type="PROSITE" id="PS00676">
    <property type="entry name" value="SIGMA54_INTERACT_2"/>
    <property type="match status" value="1"/>
</dbReference>
<evidence type="ECO:0000256" key="4">
    <source>
        <dbReference type="ARBA" id="ARBA00023125"/>
    </source>
</evidence>
<dbReference type="InterPro" id="IPR025662">
    <property type="entry name" value="Sigma_54_int_dom_ATP-bd_1"/>
</dbReference>
<dbReference type="SMART" id="SM00382">
    <property type="entry name" value="AAA"/>
    <property type="match status" value="1"/>
</dbReference>
<dbReference type="InterPro" id="IPR002078">
    <property type="entry name" value="Sigma_54_int"/>
</dbReference>
<dbReference type="EMBL" id="ADCP02000002">
    <property type="protein sequence ID" value="EFV45733.1"/>
    <property type="molecule type" value="Genomic_DNA"/>
</dbReference>
<organism evidence="7 8">
    <name type="scientific">Bilophila wadsworthia (strain 3_1_6)</name>
    <dbReference type="NCBI Taxonomy" id="563192"/>
    <lineage>
        <taxon>Bacteria</taxon>
        <taxon>Pseudomonadati</taxon>
        <taxon>Thermodesulfobacteriota</taxon>
        <taxon>Desulfovibrionia</taxon>
        <taxon>Desulfovibrionales</taxon>
        <taxon>Desulfovibrionaceae</taxon>
        <taxon>Bilophila</taxon>
    </lineage>
</organism>
<feature type="domain" description="Sigma-54 factor interaction" evidence="6">
    <location>
        <begin position="729"/>
        <end position="950"/>
    </location>
</feature>
<dbReference type="OrthoDB" id="5496274at2"/>
<dbReference type="InterPro" id="IPR025944">
    <property type="entry name" value="Sigma_54_int_dom_CS"/>
</dbReference>
<gene>
    <name evidence="7" type="ORF">HMPREF0179_00507</name>
</gene>
<keyword evidence="2" id="KW-0067">ATP-binding</keyword>
<dbReference type="Gene3D" id="1.10.10.60">
    <property type="entry name" value="Homeodomain-like"/>
    <property type="match status" value="1"/>
</dbReference>
<keyword evidence="3" id="KW-0805">Transcription regulation</keyword>
<evidence type="ECO:0000256" key="2">
    <source>
        <dbReference type="ARBA" id="ARBA00022840"/>
    </source>
</evidence>
<dbReference type="InterPro" id="IPR003593">
    <property type="entry name" value="AAA+_ATPase"/>
</dbReference>
<dbReference type="Pfam" id="PF25601">
    <property type="entry name" value="AAA_lid_14"/>
    <property type="match status" value="1"/>
</dbReference>
<dbReference type="PROSITE" id="PS00675">
    <property type="entry name" value="SIGMA54_INTERACT_1"/>
    <property type="match status" value="1"/>
</dbReference>
<dbReference type="Pfam" id="PF00158">
    <property type="entry name" value="Sigma54_activat"/>
    <property type="match status" value="1"/>
</dbReference>
<dbReference type="InterPro" id="IPR058031">
    <property type="entry name" value="AAA_lid_NorR"/>
</dbReference>
<dbReference type="SUPFAM" id="SSF48452">
    <property type="entry name" value="TPR-like"/>
    <property type="match status" value="1"/>
</dbReference>
<evidence type="ECO:0000256" key="3">
    <source>
        <dbReference type="ARBA" id="ARBA00023015"/>
    </source>
</evidence>
<dbReference type="PROSITE" id="PS50045">
    <property type="entry name" value="SIGMA54_INTERACT_4"/>
    <property type="match status" value="1"/>
</dbReference>
<dbReference type="RefSeq" id="WP_005024699.1">
    <property type="nucleotide sequence ID" value="NZ_KE150239.1"/>
</dbReference>
<accession>E5Y2R4</accession>
<dbReference type="GO" id="GO:0006355">
    <property type="term" value="P:regulation of DNA-templated transcription"/>
    <property type="evidence" value="ECO:0007669"/>
    <property type="project" value="InterPro"/>
</dbReference>
<dbReference type="GO" id="GO:0005524">
    <property type="term" value="F:ATP binding"/>
    <property type="evidence" value="ECO:0007669"/>
    <property type="project" value="UniProtKB-KW"/>
</dbReference>
<protein>
    <recommendedName>
        <fullName evidence="6">Sigma-54 factor interaction domain-containing protein</fullName>
    </recommendedName>
</protein>
<dbReference type="Gene3D" id="3.40.50.300">
    <property type="entry name" value="P-loop containing nucleotide triphosphate hydrolases"/>
    <property type="match status" value="1"/>
</dbReference>
<dbReference type="Gene3D" id="1.10.8.60">
    <property type="match status" value="1"/>
</dbReference>
<name>E5Y2R4_BILW3</name>
<keyword evidence="4" id="KW-0238">DNA-binding</keyword>
<dbReference type="eggNOG" id="COG3829">
    <property type="taxonomic scope" value="Bacteria"/>
</dbReference>
<evidence type="ECO:0000259" key="6">
    <source>
        <dbReference type="PROSITE" id="PS50045"/>
    </source>
</evidence>
<dbReference type="PANTHER" id="PTHR32071">
    <property type="entry name" value="TRANSCRIPTIONAL REGULATORY PROTEIN"/>
    <property type="match status" value="1"/>
</dbReference>
<evidence type="ECO:0000256" key="1">
    <source>
        <dbReference type="ARBA" id="ARBA00022741"/>
    </source>
</evidence>
<comment type="caution">
    <text evidence="7">The sequence shown here is derived from an EMBL/GenBank/DDBJ whole genome shotgun (WGS) entry which is preliminary data.</text>
</comment>
<dbReference type="AlphaFoldDB" id="E5Y2R4"/>
<keyword evidence="8" id="KW-1185">Reference proteome</keyword>
<dbReference type="InterPro" id="IPR027417">
    <property type="entry name" value="P-loop_NTPase"/>
</dbReference>
<proteinExistence type="predicted"/>
<keyword evidence="1" id="KW-0547">Nucleotide-binding</keyword>
<sequence length="1033" mass="114895">MPRSLNLPQGILAIALHAAGRPLLTQELAVLAGKPQEAIASLLEPLLGAGFVAHTEAPDAWVCPGLPDAVRDEFVRLLVRNAPPGSLTHALARLGAPDMALDDCTAIAEAIGDDLGKQRPGSIICMECALRFLIAWGERHLYTAGGSESCLYGRLALTFQSMCILANRHIPLAFRLSSIAYELAGYGGNERFRPLIGILKSYMRLLCLELPEEPWNISEIETEFLRLKDACEQEMKNHIACFAGLLYAISGNYPDSLRSHVHQGEPGDWLNRIALFHAMSISQSAMYLGRYTLAIGTVESARHSAELAGEKTFSLLWLTHFCFLLLRKGDWDEALNHLDFLFSCTHPVENPKIFSSTVRGLALYHYLNGRLDAAYRILRRETENAIAAGSPHSPFVDPYILDMLYGFTRAGYPEIPRYAFRDTLEALLRSPNRQLRGAALRVKALCLRDGRADLWDAEETDPVSLLRQSVGCLASSQDVRELALSRHELANTLERLGRHDEARPFRMLVSESIGRASHAGMDPLEISILATRDRDSDVFSPGVPNIGTLFLKEELMDRCHDAFNDVPIRQTLEDNLQRIVNVAQLELKAERAALFRPSAGCNSVECAASVNLTRTEMQSPAMRDRIAWIADCLSNGKGDRDRQAICLSLNVGGRQPWLLYLDTRFGPGFLTQLKKSELGELARLFAAEVRTALRLDDMLQQEIHWQNAKFNAVTLQKNTGEAPIIGEGLKPFVSQVRQVGMTDAAVLLYGETGAGKDVIARQIHLFSQRKGPFVAVHPASTPEQLFESEFFGHEKGSFTGATSQKIGYFEMANGGTLFIDEVGEMPLSMQVKLLRVLQNQRFMRVGGTAEIISRFRLVAATNRDLRDEVAKGRFREDLFYRLSVVPLRVPPLRERREDIIGLAEAFAESYCQRYGRPSLRLTDAERACLLNYSWPGNVRELKNIIERAVILNAPLLELVSPSRATASGSGAGAFIIPDFPTIPELEERYLRYVLERTGGKVCGPDGAESLLHLKRSTIYLKLKKYGIIPSDFI</sequence>
<evidence type="ECO:0000313" key="8">
    <source>
        <dbReference type="Proteomes" id="UP000006034"/>
    </source>
</evidence>
<dbReference type="HOGENOM" id="CLU_010827_1_0_7"/>
<dbReference type="SUPFAM" id="SSF52540">
    <property type="entry name" value="P-loop containing nucleoside triphosphate hydrolases"/>
    <property type="match status" value="1"/>
</dbReference>
<dbReference type="FunFam" id="3.40.50.300:FF:000006">
    <property type="entry name" value="DNA-binding transcriptional regulator NtrC"/>
    <property type="match status" value="1"/>
</dbReference>
<dbReference type="GO" id="GO:0003677">
    <property type="term" value="F:DNA binding"/>
    <property type="evidence" value="ECO:0007669"/>
    <property type="project" value="UniProtKB-KW"/>
</dbReference>